<keyword evidence="2" id="KW-0808">Transferase</keyword>
<feature type="domain" description="Methyltransferase type 11" evidence="1">
    <location>
        <begin position="49"/>
        <end position="145"/>
    </location>
</feature>
<dbReference type="RefSeq" id="WP_144864478.1">
    <property type="nucleotide sequence ID" value="NZ_LR213781.1"/>
</dbReference>
<name>A0A563VPZ8_9CYAN</name>
<dbReference type="Pfam" id="PF08241">
    <property type="entry name" value="Methyltransf_11"/>
    <property type="match status" value="1"/>
</dbReference>
<dbReference type="GO" id="GO:0032259">
    <property type="term" value="P:methylation"/>
    <property type="evidence" value="ECO:0007669"/>
    <property type="project" value="UniProtKB-KW"/>
</dbReference>
<dbReference type="AlphaFoldDB" id="A0A563VPZ8"/>
<dbReference type="OrthoDB" id="529208at2"/>
<keyword evidence="2" id="KW-0489">Methyltransferase</keyword>
<keyword evidence="3" id="KW-1185">Reference proteome</keyword>
<protein>
    <submittedName>
        <fullName evidence="2">Type 11 methyltransferase</fullName>
    </submittedName>
</protein>
<dbReference type="PANTHER" id="PTHR43591:SF110">
    <property type="entry name" value="RHODANESE DOMAIN-CONTAINING PROTEIN"/>
    <property type="match status" value="1"/>
</dbReference>
<dbReference type="Proteomes" id="UP000320055">
    <property type="component" value="Unassembled WGS sequence"/>
</dbReference>
<evidence type="ECO:0000313" key="2">
    <source>
        <dbReference type="EMBL" id="VEP13474.1"/>
    </source>
</evidence>
<accession>A0A563VPZ8</accession>
<dbReference type="PANTHER" id="PTHR43591">
    <property type="entry name" value="METHYLTRANSFERASE"/>
    <property type="match status" value="1"/>
</dbReference>
<reference evidence="2 3" key="1">
    <citation type="submission" date="2019-01" db="EMBL/GenBank/DDBJ databases">
        <authorList>
            <person name="Brito A."/>
        </authorList>
    </citation>
    <scope>NUCLEOTIDE SEQUENCE [LARGE SCALE GENOMIC DNA]</scope>
    <source>
        <strain evidence="2">1</strain>
    </source>
</reference>
<proteinExistence type="predicted"/>
<dbReference type="Gene3D" id="3.40.50.150">
    <property type="entry name" value="Vaccinia Virus protein VP39"/>
    <property type="match status" value="1"/>
</dbReference>
<evidence type="ECO:0000259" key="1">
    <source>
        <dbReference type="Pfam" id="PF08241"/>
    </source>
</evidence>
<gene>
    <name evidence="2" type="ORF">H1P_200006</name>
</gene>
<organism evidence="2 3">
    <name type="scientific">Hyella patelloides LEGE 07179</name>
    <dbReference type="NCBI Taxonomy" id="945734"/>
    <lineage>
        <taxon>Bacteria</taxon>
        <taxon>Bacillati</taxon>
        <taxon>Cyanobacteriota</taxon>
        <taxon>Cyanophyceae</taxon>
        <taxon>Pleurocapsales</taxon>
        <taxon>Hyellaceae</taxon>
        <taxon>Hyella</taxon>
    </lineage>
</organism>
<dbReference type="CDD" id="cd02440">
    <property type="entry name" value="AdoMet_MTases"/>
    <property type="match status" value="1"/>
</dbReference>
<dbReference type="EMBL" id="CAACVJ010000113">
    <property type="protein sequence ID" value="VEP13474.1"/>
    <property type="molecule type" value="Genomic_DNA"/>
</dbReference>
<sequence length="209" mass="24059">MPQSRIETAARNEYNRLAPIYDRRWYNYINNSLSFLQNWADISSEASILDLACGTGELAKLLLAKNPQQHITGVDISEKMLEIAKNKLQTYPNINLHNTSVTSLPFTDKSFDIVICANAFHYFEFPQLALTEIKRVLKLGGNVIILDWCRDYIFCKILNKWLKITDSAHQKCYTQKELNQLLIASDFKVTKNSKARFGTIWELMAITAF</sequence>
<dbReference type="GO" id="GO:0008168">
    <property type="term" value="F:methyltransferase activity"/>
    <property type="evidence" value="ECO:0007669"/>
    <property type="project" value="UniProtKB-KW"/>
</dbReference>
<dbReference type="InterPro" id="IPR013216">
    <property type="entry name" value="Methyltransf_11"/>
</dbReference>
<dbReference type="InterPro" id="IPR029063">
    <property type="entry name" value="SAM-dependent_MTases_sf"/>
</dbReference>
<dbReference type="SUPFAM" id="SSF53335">
    <property type="entry name" value="S-adenosyl-L-methionine-dependent methyltransferases"/>
    <property type="match status" value="1"/>
</dbReference>
<evidence type="ECO:0000313" key="3">
    <source>
        <dbReference type="Proteomes" id="UP000320055"/>
    </source>
</evidence>